<gene>
    <name evidence="4" type="ORF">WJX84_011327</name>
</gene>
<dbReference type="AlphaFoldDB" id="A0AAW1TE04"/>
<evidence type="ECO:0000256" key="3">
    <source>
        <dbReference type="ARBA" id="ARBA00023274"/>
    </source>
</evidence>
<dbReference type="EMBL" id="JALJOV010000121">
    <property type="protein sequence ID" value="KAK9866960.1"/>
    <property type="molecule type" value="Genomic_DNA"/>
</dbReference>
<keyword evidence="3" id="KW-0687">Ribonucleoprotein</keyword>
<dbReference type="PRINTS" id="PR00061">
    <property type="entry name" value="RIBOSOMALL19"/>
</dbReference>
<dbReference type="SUPFAM" id="SSF50104">
    <property type="entry name" value="Translation proteins SH3-like domain"/>
    <property type="match status" value="1"/>
</dbReference>
<reference evidence="4 5" key="1">
    <citation type="journal article" date="2024" name="Nat. Commun.">
        <title>Phylogenomics reveals the evolutionary origins of lichenization in chlorophyte algae.</title>
        <authorList>
            <person name="Puginier C."/>
            <person name="Libourel C."/>
            <person name="Otte J."/>
            <person name="Skaloud P."/>
            <person name="Haon M."/>
            <person name="Grisel S."/>
            <person name="Petersen M."/>
            <person name="Berrin J.G."/>
            <person name="Delaux P.M."/>
            <person name="Dal Grande F."/>
            <person name="Keller J."/>
        </authorList>
    </citation>
    <scope>NUCLEOTIDE SEQUENCE [LARGE SCALE GENOMIC DNA]</scope>
    <source>
        <strain evidence="4 5">SAG 2523</strain>
    </source>
</reference>
<sequence length="205" mass="23553">MFGRFCANLTLSGLSSPKVLAANPATQIQRILVESARRWATSATGTPAQSQEQDNISKAFQSHGPAVHNTPSDPWTPTDQLKKRKHLTKRMGHLLQVLEQEQMDLNARVKTFPRFAAGDFLEIKTAVPENQRREAIFKGLCIARKWRGWRSTFTVRNFITGGGGIERTFQLYTPHILQIKVIKSMQTRRAKLYYMRKRQPREYRV</sequence>
<dbReference type="InterPro" id="IPR001857">
    <property type="entry name" value="Ribosomal_bL19"/>
</dbReference>
<evidence type="ECO:0008006" key="6">
    <source>
        <dbReference type="Google" id="ProtNLM"/>
    </source>
</evidence>
<protein>
    <recommendedName>
        <fullName evidence="6">Ribosomal protein L19</fullName>
    </recommendedName>
</protein>
<evidence type="ECO:0000313" key="5">
    <source>
        <dbReference type="Proteomes" id="UP001485043"/>
    </source>
</evidence>
<dbReference type="Gene3D" id="2.30.30.790">
    <property type="match status" value="1"/>
</dbReference>
<evidence type="ECO:0000256" key="1">
    <source>
        <dbReference type="ARBA" id="ARBA00005781"/>
    </source>
</evidence>
<dbReference type="GO" id="GO:0003735">
    <property type="term" value="F:structural constituent of ribosome"/>
    <property type="evidence" value="ECO:0007669"/>
    <property type="project" value="InterPro"/>
</dbReference>
<keyword evidence="2" id="KW-0689">Ribosomal protein</keyword>
<evidence type="ECO:0000256" key="2">
    <source>
        <dbReference type="ARBA" id="ARBA00022980"/>
    </source>
</evidence>
<proteinExistence type="inferred from homology"/>
<accession>A0AAW1TE04</accession>
<keyword evidence="5" id="KW-1185">Reference proteome</keyword>
<dbReference type="PANTHER" id="PTHR15680">
    <property type="entry name" value="RIBOSOMAL PROTEIN L19"/>
    <property type="match status" value="1"/>
</dbReference>
<dbReference type="GO" id="GO:0006412">
    <property type="term" value="P:translation"/>
    <property type="evidence" value="ECO:0007669"/>
    <property type="project" value="InterPro"/>
</dbReference>
<dbReference type="Proteomes" id="UP001485043">
    <property type="component" value="Unassembled WGS sequence"/>
</dbReference>
<dbReference type="Pfam" id="PF01245">
    <property type="entry name" value="Ribosomal_L19"/>
    <property type="match status" value="1"/>
</dbReference>
<name>A0AAW1TE04_9CHLO</name>
<dbReference type="InterPro" id="IPR038657">
    <property type="entry name" value="Ribosomal_bL19_sf"/>
</dbReference>
<organism evidence="4 5">
    <name type="scientific">Apatococcus fuscideae</name>
    <dbReference type="NCBI Taxonomy" id="2026836"/>
    <lineage>
        <taxon>Eukaryota</taxon>
        <taxon>Viridiplantae</taxon>
        <taxon>Chlorophyta</taxon>
        <taxon>core chlorophytes</taxon>
        <taxon>Trebouxiophyceae</taxon>
        <taxon>Chlorellales</taxon>
        <taxon>Chlorellaceae</taxon>
        <taxon>Apatococcus</taxon>
    </lineage>
</organism>
<evidence type="ECO:0000313" key="4">
    <source>
        <dbReference type="EMBL" id="KAK9866960.1"/>
    </source>
</evidence>
<comment type="similarity">
    <text evidence="1">Belongs to the bacterial ribosomal protein bL19 family.</text>
</comment>
<dbReference type="GO" id="GO:1990904">
    <property type="term" value="C:ribonucleoprotein complex"/>
    <property type="evidence" value="ECO:0007669"/>
    <property type="project" value="UniProtKB-KW"/>
</dbReference>
<comment type="caution">
    <text evidence="4">The sequence shown here is derived from an EMBL/GenBank/DDBJ whole genome shotgun (WGS) entry which is preliminary data.</text>
</comment>
<dbReference type="GO" id="GO:0005840">
    <property type="term" value="C:ribosome"/>
    <property type="evidence" value="ECO:0007669"/>
    <property type="project" value="UniProtKB-KW"/>
</dbReference>
<dbReference type="PANTHER" id="PTHR15680:SF9">
    <property type="entry name" value="LARGE RIBOSOMAL SUBUNIT PROTEIN BL19M"/>
    <property type="match status" value="1"/>
</dbReference>
<dbReference type="InterPro" id="IPR008991">
    <property type="entry name" value="Translation_prot_SH3-like_sf"/>
</dbReference>